<evidence type="ECO:0000313" key="5">
    <source>
        <dbReference type="EMBL" id="KAL5107058.1"/>
    </source>
</evidence>
<feature type="domain" description="DUF4200" evidence="4">
    <location>
        <begin position="262"/>
        <end position="379"/>
    </location>
</feature>
<comment type="caution">
    <text evidence="5">The sequence shown here is derived from an EMBL/GenBank/DDBJ whole genome shotgun (WGS) entry which is preliminary data.</text>
</comment>
<organism evidence="5 6">
    <name type="scientific">Taenia crassiceps</name>
    <dbReference type="NCBI Taxonomy" id="6207"/>
    <lineage>
        <taxon>Eukaryota</taxon>
        <taxon>Metazoa</taxon>
        <taxon>Spiralia</taxon>
        <taxon>Lophotrochozoa</taxon>
        <taxon>Platyhelminthes</taxon>
        <taxon>Cestoda</taxon>
        <taxon>Eucestoda</taxon>
        <taxon>Cyclophyllidea</taxon>
        <taxon>Taeniidae</taxon>
        <taxon>Taenia</taxon>
    </lineage>
</organism>
<evidence type="ECO:0000313" key="6">
    <source>
        <dbReference type="Proteomes" id="UP001651158"/>
    </source>
</evidence>
<keyword evidence="6" id="KW-1185">Reference proteome</keyword>
<feature type="coiled-coil region" evidence="2">
    <location>
        <begin position="439"/>
        <end position="505"/>
    </location>
</feature>
<evidence type="ECO:0000256" key="1">
    <source>
        <dbReference type="ARBA" id="ARBA00023054"/>
    </source>
</evidence>
<dbReference type="InterPro" id="IPR025252">
    <property type="entry name" value="DUF4200"/>
</dbReference>
<evidence type="ECO:0000259" key="4">
    <source>
        <dbReference type="Pfam" id="PF13863"/>
    </source>
</evidence>
<protein>
    <recommendedName>
        <fullName evidence="4">DUF4200 domain-containing protein</fullName>
    </recommendedName>
</protein>
<reference evidence="5 6" key="1">
    <citation type="journal article" date="2022" name="Front. Cell. Infect. Microbiol.">
        <title>The Genomes of Two Strains of Taenia crassiceps the Animal Model for the Study of Human Cysticercosis.</title>
        <authorList>
            <person name="Bobes R.J."/>
            <person name="Estrada K."/>
            <person name="Rios-Valencia D.G."/>
            <person name="Calderon-Gallegos A."/>
            <person name="de la Torre P."/>
            <person name="Carrero J.C."/>
            <person name="Sanchez-Flores A."/>
            <person name="Laclette J.P."/>
        </authorList>
    </citation>
    <scope>NUCLEOTIDE SEQUENCE [LARGE SCALE GENOMIC DNA]</scope>
    <source>
        <strain evidence="5">WFUcys</strain>
    </source>
</reference>
<dbReference type="InterPro" id="IPR051147">
    <property type="entry name" value="CFAP_domain-containing"/>
</dbReference>
<evidence type="ECO:0000256" key="2">
    <source>
        <dbReference type="SAM" id="Coils"/>
    </source>
</evidence>
<dbReference type="Proteomes" id="UP001651158">
    <property type="component" value="Unassembled WGS sequence"/>
</dbReference>
<keyword evidence="1 2" id="KW-0175">Coiled coil</keyword>
<dbReference type="Pfam" id="PF13863">
    <property type="entry name" value="DUF4200"/>
    <property type="match status" value="1"/>
</dbReference>
<dbReference type="PANTHER" id="PTHR21683:SF3">
    <property type="entry name" value="CILIA AND FLAGELLA ASSOCIATED PROTEIN 100"/>
    <property type="match status" value="1"/>
</dbReference>
<proteinExistence type="predicted"/>
<dbReference type="PANTHER" id="PTHR21683">
    <property type="entry name" value="COILED-COIL DOMAIN-CONTAINING PROTEIN 42 LIKE-2-LIKE-RELATED"/>
    <property type="match status" value="1"/>
</dbReference>
<name>A0ABR4QBD2_9CEST</name>
<dbReference type="EMBL" id="JAKROA010000005">
    <property type="protein sequence ID" value="KAL5107058.1"/>
    <property type="molecule type" value="Genomic_DNA"/>
</dbReference>
<gene>
    <name evidence="5" type="ORF">TcWFU_008356</name>
</gene>
<feature type="region of interest" description="Disordered" evidence="3">
    <location>
        <begin position="141"/>
        <end position="223"/>
    </location>
</feature>
<evidence type="ECO:0000256" key="3">
    <source>
        <dbReference type="SAM" id="MobiDB-lite"/>
    </source>
</evidence>
<feature type="compositionally biased region" description="Basic and acidic residues" evidence="3">
    <location>
        <begin position="163"/>
        <end position="178"/>
    </location>
</feature>
<accession>A0ABR4QBD2</accession>
<sequence>MNNKVVSLSSLSLASESSEEVKPEVRIRYPTRAPFMRYMEKLVAPKASGEKALLEKRPAPAYLLEQWPKSNTFTMIKNERIKELRRQADERRKSELERCSIPGNVAHKVPRQYRQPFTAHNNLKELIYDENLKEVHTHGRLFGPPELTYQPRRKHNVPLLEQTRTDTDVSKDIKDTPGDKQGVSSNESGTSKRTDSNSLDSSQKESVFDESLLPQSTHDDTYNRMSIVRPATTPNAPGSTSSGLNIRLTEAGEDNFDQVNTFIEERRKICMVNLAIRTKEGEIARLNKMLEDEAAFLANEEKELIIRHDEHDKYLKAICLRTAEAIKKADLETRRRVQITEKIKRTRYKLAHMNAECINLEEEFLRLSTYKDFLDSVAKTLKETRAADQRVAMQFITADGNAASEVVESAPSDTTGEGSAPDVAINAFFRSPQDLVDILAELESNNLTLIENVQEQEEACERLRLKADKLQKVLDVERTTVDEHIAQEEEIIATLMREISEIELSREQLKEFTLLERYDVFSLGSIDQFDPPWLRESRSKRALDEEVEKPTVAKLLHILHEQIHKLYCRIFGTDATTRLDTMLMLKMLETATDDLARSLAKYSRMQVLKAKKTVDEHNRLLARHRQKEVEALAHEAKLKRAIAKSKEPPRWQRGRRIIERSQPPTEKQMAGVEVRQGTVAAEDADADFFV</sequence>